<feature type="compositionally biased region" description="Basic and acidic residues" evidence="1">
    <location>
        <begin position="36"/>
        <end position="45"/>
    </location>
</feature>
<dbReference type="Proteomes" id="UP000791440">
    <property type="component" value="Unassembled WGS sequence"/>
</dbReference>
<proteinExistence type="predicted"/>
<reference evidence="2" key="1">
    <citation type="journal article" date="2016" name="Insect Biochem. Mol. Biol.">
        <title>Multifaceted biological insights from a draft genome sequence of the tobacco hornworm moth, Manduca sexta.</title>
        <authorList>
            <person name="Kanost M.R."/>
            <person name="Arrese E.L."/>
            <person name="Cao X."/>
            <person name="Chen Y.R."/>
            <person name="Chellapilla S."/>
            <person name="Goldsmith M.R."/>
            <person name="Grosse-Wilde E."/>
            <person name="Heckel D.G."/>
            <person name="Herndon N."/>
            <person name="Jiang H."/>
            <person name="Papanicolaou A."/>
            <person name="Qu J."/>
            <person name="Soulages J.L."/>
            <person name="Vogel H."/>
            <person name="Walters J."/>
            <person name="Waterhouse R.M."/>
            <person name="Ahn S.J."/>
            <person name="Almeida F.C."/>
            <person name="An C."/>
            <person name="Aqrawi P."/>
            <person name="Bretschneider A."/>
            <person name="Bryant W.B."/>
            <person name="Bucks S."/>
            <person name="Chao H."/>
            <person name="Chevignon G."/>
            <person name="Christen J.M."/>
            <person name="Clarke D.F."/>
            <person name="Dittmer N.T."/>
            <person name="Ferguson L.C.F."/>
            <person name="Garavelou S."/>
            <person name="Gordon K.H.J."/>
            <person name="Gunaratna R.T."/>
            <person name="Han Y."/>
            <person name="Hauser F."/>
            <person name="He Y."/>
            <person name="Heidel-Fischer H."/>
            <person name="Hirsh A."/>
            <person name="Hu Y."/>
            <person name="Jiang H."/>
            <person name="Kalra D."/>
            <person name="Klinner C."/>
            <person name="Konig C."/>
            <person name="Kovar C."/>
            <person name="Kroll A.R."/>
            <person name="Kuwar S.S."/>
            <person name="Lee S.L."/>
            <person name="Lehman R."/>
            <person name="Li K."/>
            <person name="Li Z."/>
            <person name="Liang H."/>
            <person name="Lovelace S."/>
            <person name="Lu Z."/>
            <person name="Mansfield J.H."/>
            <person name="McCulloch K.J."/>
            <person name="Mathew T."/>
            <person name="Morton B."/>
            <person name="Muzny D.M."/>
            <person name="Neunemann D."/>
            <person name="Ongeri F."/>
            <person name="Pauchet Y."/>
            <person name="Pu L.L."/>
            <person name="Pyrousis I."/>
            <person name="Rao X.J."/>
            <person name="Redding A."/>
            <person name="Roesel C."/>
            <person name="Sanchez-Gracia A."/>
            <person name="Schaack S."/>
            <person name="Shukla A."/>
            <person name="Tetreau G."/>
            <person name="Wang Y."/>
            <person name="Xiong G.H."/>
            <person name="Traut W."/>
            <person name="Walsh T.K."/>
            <person name="Worley K.C."/>
            <person name="Wu D."/>
            <person name="Wu W."/>
            <person name="Wu Y.Q."/>
            <person name="Zhang X."/>
            <person name="Zou Z."/>
            <person name="Zucker H."/>
            <person name="Briscoe A.D."/>
            <person name="Burmester T."/>
            <person name="Clem R.J."/>
            <person name="Feyereisen R."/>
            <person name="Grimmelikhuijzen C.J.P."/>
            <person name="Hamodrakas S.J."/>
            <person name="Hansson B.S."/>
            <person name="Huguet E."/>
            <person name="Jermiin L.S."/>
            <person name="Lan Q."/>
            <person name="Lehman H.K."/>
            <person name="Lorenzen M."/>
            <person name="Merzendorfer H."/>
            <person name="Michalopoulos I."/>
            <person name="Morton D.B."/>
            <person name="Muthukrishnan S."/>
            <person name="Oakeshott J.G."/>
            <person name="Palmer W."/>
            <person name="Park Y."/>
            <person name="Passarelli A.L."/>
            <person name="Rozas J."/>
            <person name="Schwartz L.M."/>
            <person name="Smith W."/>
            <person name="Southgate A."/>
            <person name="Vilcinskas A."/>
            <person name="Vogt R."/>
            <person name="Wang P."/>
            <person name="Werren J."/>
            <person name="Yu X.Q."/>
            <person name="Zhou J.J."/>
            <person name="Brown S.J."/>
            <person name="Scherer S.E."/>
            <person name="Richards S."/>
            <person name="Blissard G.W."/>
        </authorList>
    </citation>
    <scope>NUCLEOTIDE SEQUENCE</scope>
</reference>
<sequence>PMQTVKTYKGAMHSNHSPLQPDDKNPDVVPLGKDFNCTRDIERPPEPPPYGAVVSPPVGASRSAHSLQQHEVRSNTPHTPNTPASDAQSIGTLAEDRRSVTSGTLSRRREVVTTRTPLLANARESCV</sequence>
<dbReference type="EMBL" id="JH668758">
    <property type="protein sequence ID" value="KAG6461574.1"/>
    <property type="molecule type" value="Genomic_DNA"/>
</dbReference>
<accession>A0A921ZQH0</accession>
<protein>
    <submittedName>
        <fullName evidence="2">Uncharacterized protein</fullName>
    </submittedName>
</protein>
<reference evidence="2" key="2">
    <citation type="submission" date="2020-12" db="EMBL/GenBank/DDBJ databases">
        <authorList>
            <person name="Kanost M."/>
        </authorList>
    </citation>
    <scope>NUCLEOTIDE SEQUENCE</scope>
</reference>
<feature type="region of interest" description="Disordered" evidence="1">
    <location>
        <begin position="1"/>
        <end position="112"/>
    </location>
</feature>
<feature type="non-terminal residue" evidence="2">
    <location>
        <position position="1"/>
    </location>
</feature>
<keyword evidence="3" id="KW-1185">Reference proteome</keyword>
<organism evidence="2 3">
    <name type="scientific">Manduca sexta</name>
    <name type="common">Tobacco hawkmoth</name>
    <name type="synonym">Tobacco hornworm</name>
    <dbReference type="NCBI Taxonomy" id="7130"/>
    <lineage>
        <taxon>Eukaryota</taxon>
        <taxon>Metazoa</taxon>
        <taxon>Ecdysozoa</taxon>
        <taxon>Arthropoda</taxon>
        <taxon>Hexapoda</taxon>
        <taxon>Insecta</taxon>
        <taxon>Pterygota</taxon>
        <taxon>Neoptera</taxon>
        <taxon>Endopterygota</taxon>
        <taxon>Lepidoptera</taxon>
        <taxon>Glossata</taxon>
        <taxon>Ditrysia</taxon>
        <taxon>Bombycoidea</taxon>
        <taxon>Sphingidae</taxon>
        <taxon>Sphinginae</taxon>
        <taxon>Sphingini</taxon>
        <taxon>Manduca</taxon>
    </lineage>
</organism>
<name>A0A921ZQH0_MANSE</name>
<gene>
    <name evidence="2" type="ORF">O3G_MSEX012714</name>
</gene>
<evidence type="ECO:0000313" key="2">
    <source>
        <dbReference type="EMBL" id="KAG6461574.1"/>
    </source>
</evidence>
<dbReference type="AlphaFoldDB" id="A0A921ZQH0"/>
<feature type="compositionally biased region" description="Polar residues" evidence="1">
    <location>
        <begin position="74"/>
        <end position="91"/>
    </location>
</feature>
<comment type="caution">
    <text evidence="2">The sequence shown here is derived from an EMBL/GenBank/DDBJ whole genome shotgun (WGS) entry which is preliminary data.</text>
</comment>
<evidence type="ECO:0000256" key="1">
    <source>
        <dbReference type="SAM" id="MobiDB-lite"/>
    </source>
</evidence>
<evidence type="ECO:0000313" key="3">
    <source>
        <dbReference type="Proteomes" id="UP000791440"/>
    </source>
</evidence>